<protein>
    <submittedName>
        <fullName evidence="1">Uncharacterized protein</fullName>
    </submittedName>
</protein>
<comment type="caution">
    <text evidence="1">The sequence shown here is derived from an EMBL/GenBank/DDBJ whole genome shotgun (WGS) entry which is preliminary data.</text>
</comment>
<dbReference type="EMBL" id="JBHXIJ010000051">
    <property type="protein sequence ID" value="MFD5099353.1"/>
    <property type="molecule type" value="Genomic_DNA"/>
</dbReference>
<reference evidence="1 2" key="1">
    <citation type="submission" date="2024-09" db="EMBL/GenBank/DDBJ databases">
        <title>The Natural Products Discovery Center: Release of the First 8490 Sequenced Strains for Exploring Actinobacteria Biosynthetic Diversity.</title>
        <authorList>
            <person name="Kalkreuter E."/>
            <person name="Kautsar S.A."/>
            <person name="Yang D."/>
            <person name="Bader C.D."/>
            <person name="Teijaro C.N."/>
            <person name="Fluegel L."/>
            <person name="Davis C.M."/>
            <person name="Simpson J.R."/>
            <person name="Lauterbach L."/>
            <person name="Steele A.D."/>
            <person name="Gui C."/>
            <person name="Meng S."/>
            <person name="Li G."/>
            <person name="Viehrig K."/>
            <person name="Ye F."/>
            <person name="Su P."/>
            <person name="Kiefer A.F."/>
            <person name="Nichols A."/>
            <person name="Cepeda A.J."/>
            <person name="Yan W."/>
            <person name="Fan B."/>
            <person name="Jiang Y."/>
            <person name="Adhikari A."/>
            <person name="Zheng C.-J."/>
            <person name="Schuster L."/>
            <person name="Cowan T.M."/>
            <person name="Smanski M.J."/>
            <person name="Chevrette M.G."/>
            <person name="De Carvalho L.P.S."/>
            <person name="Shen B."/>
        </authorList>
    </citation>
    <scope>NUCLEOTIDE SEQUENCE [LARGE SCALE GENOMIC DNA]</scope>
    <source>
        <strain evidence="1 2">NPDC058348</strain>
    </source>
</reference>
<gene>
    <name evidence="1" type="ORF">ACFWJN_10330</name>
</gene>
<evidence type="ECO:0000313" key="1">
    <source>
        <dbReference type="EMBL" id="MFD5099353.1"/>
    </source>
</evidence>
<evidence type="ECO:0000313" key="2">
    <source>
        <dbReference type="Proteomes" id="UP001598448"/>
    </source>
</evidence>
<dbReference type="RefSeq" id="WP_386711806.1">
    <property type="nucleotide sequence ID" value="NZ_JBHXIJ010000051.1"/>
</dbReference>
<proteinExistence type="predicted"/>
<name>A0ABW6FI30_9ACTN</name>
<sequence>MPATLTTPHLVPASAPVPTLSVQDLSNMERAVALYASGMPSCCDGSRAYRPKMHDWIIQGAQRLGQHELRLSAAYLRGFILLDMAGLATPDQKRAHRVRFPNAARLHRAEQSASGFTWFEVAPSSTAHARGLRLMVEGDCLCGETGWINASTDPDDPTCAVLRNCPVHNPNGTRPVRQAVAA</sequence>
<dbReference type="Proteomes" id="UP001598448">
    <property type="component" value="Unassembled WGS sequence"/>
</dbReference>
<keyword evidence="2" id="KW-1185">Reference proteome</keyword>
<organism evidence="1 2">
    <name type="scientific">Streptomyces albidochromogenes</name>
    <dbReference type="NCBI Taxonomy" id="329524"/>
    <lineage>
        <taxon>Bacteria</taxon>
        <taxon>Bacillati</taxon>
        <taxon>Actinomycetota</taxon>
        <taxon>Actinomycetes</taxon>
        <taxon>Kitasatosporales</taxon>
        <taxon>Streptomycetaceae</taxon>
        <taxon>Streptomyces</taxon>
    </lineage>
</organism>
<accession>A0ABW6FI30</accession>